<keyword evidence="1" id="KW-0131">Cell cycle</keyword>
<protein>
    <submittedName>
        <fullName evidence="1">Cell division protein FtsK/SpoIIIE</fullName>
    </submittedName>
</protein>
<name>V9Z9S2_9ACTN</name>
<dbReference type="EMBL" id="KF602051">
    <property type="protein sequence ID" value="AHE40181.1"/>
    <property type="molecule type" value="Genomic_DNA"/>
</dbReference>
<gene>
    <name evidence="1" type="ORF">pFRL6_94</name>
</gene>
<reference evidence="1" key="1">
    <citation type="submission" date="2013-09" db="EMBL/GenBank/DDBJ databases">
        <title>Complete nucleotide sequence of Streptomyces linear plasmid pFRL6.</title>
        <authorList>
            <person name="Chen Z."/>
            <person name="Fang P."/>
            <person name="Qin Z."/>
        </authorList>
    </citation>
    <scope>NUCLEOTIDE SEQUENCE</scope>
    <source>
        <plasmid evidence="1">pFRL6</plasmid>
    </source>
</reference>
<dbReference type="InterPro" id="IPR027417">
    <property type="entry name" value="P-loop_NTPase"/>
</dbReference>
<sequence length="269" mass="28976">MTVQTTMPITALRTLVRLGDAHTTRALRSGEVLIGLAADDAPVTWPDDAGHLLVAAGGGGGTTTVLRTLAAQILARGHRVDVLDLDQRGPSHPWAAGVENVSYLRRIAAIHEHLIGLFNELRHAPTSSHPQRLIVIEHAERLVFALRQFWSDTRPDSQLAEAPGVEALQMLLGAGPASGIRIAAGSPHGLGQHFGTAIADLFPTRLLAYAGQTLWARIAPEIWPVPPVSVIPGRLHAVRDRTATRLQALYLSESEARAWARGTTPKELR</sequence>
<accession>V9Z9S2</accession>
<proteinExistence type="predicted"/>
<organism evidence="1">
    <name type="scientific">Streptomyces sp. F12</name>
    <dbReference type="NCBI Taxonomy" id="1436084"/>
    <lineage>
        <taxon>Bacteria</taxon>
        <taxon>Bacillati</taxon>
        <taxon>Actinomycetota</taxon>
        <taxon>Actinomycetes</taxon>
        <taxon>Kitasatosporales</taxon>
        <taxon>Streptomycetaceae</taxon>
        <taxon>Streptomyces</taxon>
    </lineage>
</organism>
<dbReference type="GO" id="GO:0051301">
    <property type="term" value="P:cell division"/>
    <property type="evidence" value="ECO:0007669"/>
    <property type="project" value="UniProtKB-KW"/>
</dbReference>
<evidence type="ECO:0000313" key="1">
    <source>
        <dbReference type="EMBL" id="AHE40181.1"/>
    </source>
</evidence>
<dbReference type="AlphaFoldDB" id="V9Z9S2"/>
<dbReference type="SUPFAM" id="SSF52540">
    <property type="entry name" value="P-loop containing nucleoside triphosphate hydrolases"/>
    <property type="match status" value="1"/>
</dbReference>
<keyword evidence="1" id="KW-0614">Plasmid</keyword>
<keyword evidence="1" id="KW-0132">Cell division</keyword>
<dbReference type="RefSeq" id="WP_024127445.1">
    <property type="nucleotide sequence ID" value="NC_023286.1"/>
</dbReference>
<geneLocation type="plasmid" evidence="1">
    <name>pFRL6</name>
</geneLocation>
<dbReference type="Gene3D" id="3.40.50.300">
    <property type="entry name" value="P-loop containing nucleotide triphosphate hydrolases"/>
    <property type="match status" value="1"/>
</dbReference>